<keyword evidence="4 9" id="KW-0997">Cell inner membrane</keyword>
<reference evidence="11" key="1">
    <citation type="journal article" date="2014" name="Int. J. Syst. Evol. Microbiol.">
        <title>Complete genome sequence of Corynebacterium casei LMG S-19264T (=DSM 44701T), isolated from a smear-ripened cheese.</title>
        <authorList>
            <consortium name="US DOE Joint Genome Institute (JGI-PGF)"/>
            <person name="Walter F."/>
            <person name="Albersmeier A."/>
            <person name="Kalinowski J."/>
            <person name="Ruckert C."/>
        </authorList>
    </citation>
    <scope>NUCLEOTIDE SEQUENCE</scope>
    <source>
        <strain evidence="11">CGMCC 1.15880</strain>
    </source>
</reference>
<feature type="transmembrane region" description="Helical" evidence="9">
    <location>
        <begin position="12"/>
        <end position="38"/>
    </location>
</feature>
<accession>A0A916VRT3</accession>
<protein>
    <recommendedName>
        <fullName evidence="9">TRAP transporter small permease protein</fullName>
    </recommendedName>
</protein>
<reference evidence="11" key="2">
    <citation type="submission" date="2020-09" db="EMBL/GenBank/DDBJ databases">
        <authorList>
            <person name="Sun Q."/>
            <person name="Zhou Y."/>
        </authorList>
    </citation>
    <scope>NUCLEOTIDE SEQUENCE</scope>
    <source>
        <strain evidence="11">CGMCC 1.15880</strain>
    </source>
</reference>
<gene>
    <name evidence="11" type="ORF">GCM10011498_28740</name>
</gene>
<dbReference type="InterPro" id="IPR055348">
    <property type="entry name" value="DctQ"/>
</dbReference>
<keyword evidence="2 9" id="KW-0813">Transport</keyword>
<evidence type="ECO:0000256" key="2">
    <source>
        <dbReference type="ARBA" id="ARBA00022448"/>
    </source>
</evidence>
<name>A0A916VRT3_9RHOB</name>
<keyword evidence="6 9" id="KW-1133">Transmembrane helix</keyword>
<evidence type="ECO:0000256" key="8">
    <source>
        <dbReference type="ARBA" id="ARBA00038436"/>
    </source>
</evidence>
<evidence type="ECO:0000256" key="6">
    <source>
        <dbReference type="ARBA" id="ARBA00022989"/>
    </source>
</evidence>
<evidence type="ECO:0000256" key="7">
    <source>
        <dbReference type="ARBA" id="ARBA00023136"/>
    </source>
</evidence>
<comment type="caution">
    <text evidence="11">The sequence shown here is derived from an EMBL/GenBank/DDBJ whole genome shotgun (WGS) entry which is preliminary data.</text>
</comment>
<dbReference type="PANTHER" id="PTHR35011:SF2">
    <property type="entry name" value="2,3-DIKETO-L-GULONATE TRAP TRANSPORTER SMALL PERMEASE PROTEIN YIAM"/>
    <property type="match status" value="1"/>
</dbReference>
<evidence type="ECO:0000313" key="11">
    <source>
        <dbReference type="EMBL" id="GGA26049.1"/>
    </source>
</evidence>
<evidence type="ECO:0000256" key="9">
    <source>
        <dbReference type="RuleBase" id="RU369079"/>
    </source>
</evidence>
<dbReference type="RefSeq" id="WP_188676772.1">
    <property type="nucleotide sequence ID" value="NZ_BMKA01000004.1"/>
</dbReference>
<keyword evidence="5 9" id="KW-0812">Transmembrane</keyword>
<keyword evidence="3" id="KW-1003">Cell membrane</keyword>
<comment type="similarity">
    <text evidence="8 9">Belongs to the TRAP transporter small permease family.</text>
</comment>
<proteinExistence type="inferred from homology"/>
<evidence type="ECO:0000256" key="5">
    <source>
        <dbReference type="ARBA" id="ARBA00022692"/>
    </source>
</evidence>
<evidence type="ECO:0000256" key="4">
    <source>
        <dbReference type="ARBA" id="ARBA00022519"/>
    </source>
</evidence>
<organism evidence="11 12">
    <name type="scientific">Neptunicoccus cionae</name>
    <dbReference type="NCBI Taxonomy" id="2035344"/>
    <lineage>
        <taxon>Bacteria</taxon>
        <taxon>Pseudomonadati</taxon>
        <taxon>Pseudomonadota</taxon>
        <taxon>Alphaproteobacteria</taxon>
        <taxon>Rhodobacterales</taxon>
        <taxon>Paracoccaceae</taxon>
        <taxon>Neptunicoccus</taxon>
    </lineage>
</organism>
<evidence type="ECO:0000313" key="12">
    <source>
        <dbReference type="Proteomes" id="UP000628017"/>
    </source>
</evidence>
<dbReference type="EMBL" id="BMKA01000004">
    <property type="protein sequence ID" value="GGA26049.1"/>
    <property type="molecule type" value="Genomic_DNA"/>
</dbReference>
<feature type="domain" description="Tripartite ATP-independent periplasmic transporters DctQ component" evidence="10">
    <location>
        <begin position="27"/>
        <end position="153"/>
    </location>
</feature>
<dbReference type="GO" id="GO:0005886">
    <property type="term" value="C:plasma membrane"/>
    <property type="evidence" value="ECO:0007669"/>
    <property type="project" value="UniProtKB-SubCell"/>
</dbReference>
<sequence length="170" mass="18756">MTPAISVFDRLCLALAWLSGLIAFFVMSVTFIGVVMRYGLRSPLMGGFEMIEIGMGLMVFTAVPLMIRRRSNITVTILVDRFPPALLRATGFIADMTGAVLMGFIAWRVWLQGERLLRYNEVTMELRVPKGLIAQGMSVLLVVAALAFLLCAVEAFMRNRPATSDHPGSL</sequence>
<comment type="function">
    <text evidence="9">Part of the tripartite ATP-independent periplasmic (TRAP) transport system.</text>
</comment>
<dbReference type="InterPro" id="IPR007387">
    <property type="entry name" value="TRAP_DctQ"/>
</dbReference>
<keyword evidence="7 9" id="KW-0472">Membrane</keyword>
<evidence type="ECO:0000256" key="3">
    <source>
        <dbReference type="ARBA" id="ARBA00022475"/>
    </source>
</evidence>
<feature type="transmembrane region" description="Helical" evidence="9">
    <location>
        <begin position="86"/>
        <end position="111"/>
    </location>
</feature>
<dbReference type="AlphaFoldDB" id="A0A916VRT3"/>
<dbReference type="PANTHER" id="PTHR35011">
    <property type="entry name" value="2,3-DIKETO-L-GULONATE TRAP TRANSPORTER SMALL PERMEASE PROTEIN YIAM"/>
    <property type="match status" value="1"/>
</dbReference>
<dbReference type="Pfam" id="PF04290">
    <property type="entry name" value="DctQ"/>
    <property type="match status" value="1"/>
</dbReference>
<dbReference type="GO" id="GO:0015740">
    <property type="term" value="P:C4-dicarboxylate transport"/>
    <property type="evidence" value="ECO:0007669"/>
    <property type="project" value="TreeGrafter"/>
</dbReference>
<comment type="subunit">
    <text evidence="9">The complex comprises the extracytoplasmic solute receptor protein and the two transmembrane proteins.</text>
</comment>
<keyword evidence="12" id="KW-1185">Reference proteome</keyword>
<evidence type="ECO:0000256" key="1">
    <source>
        <dbReference type="ARBA" id="ARBA00004429"/>
    </source>
</evidence>
<feature type="transmembrane region" description="Helical" evidence="9">
    <location>
        <begin position="44"/>
        <end position="65"/>
    </location>
</feature>
<feature type="transmembrane region" description="Helical" evidence="9">
    <location>
        <begin position="131"/>
        <end position="153"/>
    </location>
</feature>
<dbReference type="GO" id="GO:0022857">
    <property type="term" value="F:transmembrane transporter activity"/>
    <property type="evidence" value="ECO:0007669"/>
    <property type="project" value="UniProtKB-UniRule"/>
</dbReference>
<comment type="subcellular location">
    <subcellularLocation>
        <location evidence="1 9">Cell inner membrane</location>
        <topology evidence="1 9">Multi-pass membrane protein</topology>
    </subcellularLocation>
</comment>
<evidence type="ECO:0000259" key="10">
    <source>
        <dbReference type="Pfam" id="PF04290"/>
    </source>
</evidence>
<dbReference type="Proteomes" id="UP000628017">
    <property type="component" value="Unassembled WGS sequence"/>
</dbReference>